<evidence type="ECO:0000313" key="7">
    <source>
        <dbReference type="EMBL" id="BAY99260.1"/>
    </source>
</evidence>
<keyword evidence="4" id="KW-0472">Membrane</keyword>
<dbReference type="Gene3D" id="2.40.50.100">
    <property type="match status" value="2"/>
</dbReference>
<feature type="transmembrane region" description="Helical" evidence="4">
    <location>
        <begin position="21"/>
        <end position="40"/>
    </location>
</feature>
<evidence type="ECO:0000256" key="3">
    <source>
        <dbReference type="SAM" id="Coils"/>
    </source>
</evidence>
<proteinExistence type="inferred from homology"/>
<accession>A0A1Z4N0N6</accession>
<dbReference type="InterPro" id="IPR058626">
    <property type="entry name" value="MdtA-like_b-barrel"/>
</dbReference>
<keyword evidence="8" id="KW-1185">Reference proteome</keyword>
<dbReference type="GO" id="GO:0015562">
    <property type="term" value="F:efflux transmembrane transporter activity"/>
    <property type="evidence" value="ECO:0007669"/>
    <property type="project" value="TreeGrafter"/>
</dbReference>
<dbReference type="Pfam" id="PF25944">
    <property type="entry name" value="Beta-barrel_RND"/>
    <property type="match status" value="1"/>
</dbReference>
<dbReference type="FunFam" id="2.40.420.20:FF:000007">
    <property type="entry name" value="HAE1 family efflux pump MFP component"/>
    <property type="match status" value="1"/>
</dbReference>
<evidence type="ECO:0000313" key="8">
    <source>
        <dbReference type="Proteomes" id="UP000218785"/>
    </source>
</evidence>
<comment type="subcellular location">
    <subcellularLocation>
        <location evidence="1">Cell membrane</location>
    </subcellularLocation>
</comment>
<dbReference type="InterPro" id="IPR006143">
    <property type="entry name" value="RND_pump_MFP"/>
</dbReference>
<dbReference type="Pfam" id="PF25917">
    <property type="entry name" value="BSH_RND"/>
    <property type="match status" value="1"/>
</dbReference>
<keyword evidence="4" id="KW-1133">Transmembrane helix</keyword>
<dbReference type="NCBIfam" id="TIGR01730">
    <property type="entry name" value="RND_mfp"/>
    <property type="match status" value="1"/>
</dbReference>
<dbReference type="PANTHER" id="PTHR30469:SF39">
    <property type="entry name" value="SLL0180 PROTEIN"/>
    <property type="match status" value="1"/>
</dbReference>
<protein>
    <submittedName>
        <fullName evidence="7">RND family efflux transporter MFP subunit</fullName>
    </submittedName>
</protein>
<dbReference type="PANTHER" id="PTHR30469">
    <property type="entry name" value="MULTIDRUG RESISTANCE PROTEIN MDTA"/>
    <property type="match status" value="1"/>
</dbReference>
<dbReference type="SUPFAM" id="SSF111369">
    <property type="entry name" value="HlyD-like secretion proteins"/>
    <property type="match status" value="1"/>
</dbReference>
<evidence type="ECO:0000259" key="6">
    <source>
        <dbReference type="Pfam" id="PF25944"/>
    </source>
</evidence>
<sequence length="437" mass="46244">METPNPKINNSAFRRLSGQQGLLVGLGLGIVLAIGGMTVFSRFGNQRAAAPTQSAPAAGAKNAALPVKVQQVGTSTTEESTNFVGALEAQQKVTLQPQIQGRIENILVSSGQRVQKGTPIASLSLDQTQANVASSIAAANAAQAGLKTAQAQLQQAQAQRTKVAANLQLQQTQLNRTQQLVSEGALATQQLDIARNNVQAAIADLQAADKEVAAANAGIRQAQANIRQAQAGTAAAQVNVNLKRVVSPINGIVGEFPVKIGDYVSTGQTITTIIQNDALDLNLSVPSNRLKQLRVGLPVQLVEPTTQQVIGTGAINYISPTVSSNQQSILSKARFNNSPGRLRDGQYVQARIIWNRQPGILIPTVAISRIGGQSFVFVTENTTVNDKPQQIVHQRLVRLGDIQGTNYQVLEGLKPGETIVTSGILKLREGTPIQPQS</sequence>
<gene>
    <name evidence="7" type="ORF">NIES37_32390</name>
</gene>
<evidence type="ECO:0000256" key="1">
    <source>
        <dbReference type="ARBA" id="ARBA00004236"/>
    </source>
</evidence>
<dbReference type="InterPro" id="IPR058625">
    <property type="entry name" value="MdtA-like_BSH"/>
</dbReference>
<keyword evidence="3" id="KW-0175">Coiled coil</keyword>
<keyword evidence="4" id="KW-0812">Transmembrane</keyword>
<dbReference type="Proteomes" id="UP000218785">
    <property type="component" value="Chromosome"/>
</dbReference>
<dbReference type="Gene3D" id="2.40.30.170">
    <property type="match status" value="1"/>
</dbReference>
<comment type="similarity">
    <text evidence="2">Belongs to the membrane fusion protein (MFP) (TC 8.A.1) family.</text>
</comment>
<dbReference type="Gene3D" id="2.40.420.20">
    <property type="match status" value="1"/>
</dbReference>
<dbReference type="GO" id="GO:1990281">
    <property type="term" value="C:efflux pump complex"/>
    <property type="evidence" value="ECO:0007669"/>
    <property type="project" value="TreeGrafter"/>
</dbReference>
<reference evidence="7 8" key="1">
    <citation type="submission" date="2017-06" db="EMBL/GenBank/DDBJ databases">
        <title>Genome sequencing of cyanobaciteial culture collection at National Institute for Environmental Studies (NIES).</title>
        <authorList>
            <person name="Hirose Y."/>
            <person name="Shimura Y."/>
            <person name="Fujisawa T."/>
            <person name="Nakamura Y."/>
            <person name="Kawachi M."/>
        </authorList>
    </citation>
    <scope>NUCLEOTIDE SEQUENCE [LARGE SCALE GENOMIC DNA]</scope>
    <source>
        <strain evidence="7 8">NIES-37</strain>
    </source>
</reference>
<feature type="domain" description="Multidrug resistance protein MdtA-like barrel-sandwich hybrid" evidence="5">
    <location>
        <begin position="92"/>
        <end position="274"/>
    </location>
</feature>
<dbReference type="EMBL" id="AP018248">
    <property type="protein sequence ID" value="BAY99260.1"/>
    <property type="molecule type" value="Genomic_DNA"/>
</dbReference>
<feature type="coiled-coil region" evidence="3">
    <location>
        <begin position="139"/>
        <end position="225"/>
    </location>
</feature>
<dbReference type="Gene3D" id="1.10.287.470">
    <property type="entry name" value="Helix hairpin bin"/>
    <property type="match status" value="2"/>
</dbReference>
<evidence type="ECO:0000256" key="4">
    <source>
        <dbReference type="SAM" id="Phobius"/>
    </source>
</evidence>
<dbReference type="KEGG" id="ttq:NIES37_32390"/>
<feature type="domain" description="Multidrug resistance protein MdtA-like beta-barrel" evidence="6">
    <location>
        <begin position="289"/>
        <end position="352"/>
    </location>
</feature>
<evidence type="ECO:0000256" key="2">
    <source>
        <dbReference type="ARBA" id="ARBA00009477"/>
    </source>
</evidence>
<dbReference type="AlphaFoldDB" id="A0A1Z4N0N6"/>
<dbReference type="RefSeq" id="WP_321206907.1">
    <property type="nucleotide sequence ID" value="NZ_CAWNJS010000001.1"/>
</dbReference>
<name>A0A1Z4N0N6_9CYAN</name>
<organism evidence="7 8">
    <name type="scientific">Tolypothrix tenuis PCC 7101</name>
    <dbReference type="NCBI Taxonomy" id="231146"/>
    <lineage>
        <taxon>Bacteria</taxon>
        <taxon>Bacillati</taxon>
        <taxon>Cyanobacteriota</taxon>
        <taxon>Cyanophyceae</taxon>
        <taxon>Nostocales</taxon>
        <taxon>Tolypothrichaceae</taxon>
        <taxon>Tolypothrix</taxon>
    </lineage>
</organism>
<evidence type="ECO:0000259" key="5">
    <source>
        <dbReference type="Pfam" id="PF25917"/>
    </source>
</evidence>